<evidence type="ECO:0000313" key="2">
    <source>
        <dbReference type="EMBL" id="SNY16983.1"/>
    </source>
</evidence>
<dbReference type="CDD" id="cd01045">
    <property type="entry name" value="Ferritin_like_AB"/>
    <property type="match status" value="1"/>
</dbReference>
<dbReference type="PANTHER" id="PTHR33531">
    <property type="entry name" value="RUBRERYTHRIN SUBFAMILY"/>
    <property type="match status" value="1"/>
</dbReference>
<dbReference type="Pfam" id="PF02915">
    <property type="entry name" value="Rubrerythrin"/>
    <property type="match status" value="1"/>
</dbReference>
<dbReference type="Gene3D" id="1.20.1260.10">
    <property type="match status" value="1"/>
</dbReference>
<feature type="domain" description="Rubrerythrin diiron-binding" evidence="1">
    <location>
        <begin position="9"/>
        <end position="155"/>
    </location>
</feature>
<reference evidence="3" key="1">
    <citation type="submission" date="2017-09" db="EMBL/GenBank/DDBJ databases">
        <authorList>
            <person name="Varghese N."/>
            <person name="Submissions S."/>
        </authorList>
    </citation>
    <scope>NUCLEOTIDE SEQUENCE [LARGE SCALE GENOMIC DNA]</scope>
    <source>
        <strain evidence="3">MSL47</strain>
    </source>
</reference>
<name>A0A285G0W3_9FIRM</name>
<gene>
    <name evidence="2" type="ORF">SAMN06265827_10433</name>
</gene>
<dbReference type="Proteomes" id="UP000219573">
    <property type="component" value="Unassembled WGS sequence"/>
</dbReference>
<dbReference type="STRING" id="1413210.U472_01300"/>
<protein>
    <submittedName>
        <fullName evidence="2">Rubrerythrin</fullName>
    </submittedName>
</protein>
<dbReference type="GO" id="GO:0016491">
    <property type="term" value="F:oxidoreductase activity"/>
    <property type="evidence" value="ECO:0007669"/>
    <property type="project" value="InterPro"/>
</dbReference>
<dbReference type="InterPro" id="IPR012347">
    <property type="entry name" value="Ferritin-like"/>
</dbReference>
<dbReference type="PANTHER" id="PTHR33531:SF7">
    <property type="entry name" value="HYPOTHETICAL MEMBRANE PROTEIN, CONSERVED"/>
    <property type="match status" value="1"/>
</dbReference>
<dbReference type="EMBL" id="OBDZ01000004">
    <property type="protein sequence ID" value="SNY16983.1"/>
    <property type="molecule type" value="Genomic_DNA"/>
</dbReference>
<keyword evidence="3" id="KW-1185">Reference proteome</keyword>
<evidence type="ECO:0000313" key="3">
    <source>
        <dbReference type="Proteomes" id="UP000219573"/>
    </source>
</evidence>
<proteinExistence type="predicted"/>
<sequence length="162" mass="19123">MSTQFNALEILKIAMNVEKQGEIFYRRCVEVNSEPEVKAVFKELQEDEQEHYQYFKRLLEVFDEEDKSITRDYLYDQEVNQYLRALVDTKVFPDDEEVTDDIAHNLLEAIEVGIKAEKNSLLLYSELLEMETDDQTLDALEKLIIEEKRHLIKLEVLKSTIS</sequence>
<accession>A0A285G0W3</accession>
<dbReference type="OrthoDB" id="271558at2"/>
<evidence type="ECO:0000259" key="1">
    <source>
        <dbReference type="Pfam" id="PF02915"/>
    </source>
</evidence>
<dbReference type="SUPFAM" id="SSF47240">
    <property type="entry name" value="Ferritin-like"/>
    <property type="match status" value="1"/>
</dbReference>
<dbReference type="AlphaFoldDB" id="A0A285G0W3"/>
<dbReference type="InterPro" id="IPR003251">
    <property type="entry name" value="Rr_diiron-bd_dom"/>
</dbReference>
<dbReference type="GO" id="GO:0046872">
    <property type="term" value="F:metal ion binding"/>
    <property type="evidence" value="ECO:0007669"/>
    <property type="project" value="InterPro"/>
</dbReference>
<organism evidence="2 3">
    <name type="scientific">Orenia metallireducens</name>
    <dbReference type="NCBI Taxonomy" id="1413210"/>
    <lineage>
        <taxon>Bacteria</taxon>
        <taxon>Bacillati</taxon>
        <taxon>Bacillota</taxon>
        <taxon>Clostridia</taxon>
        <taxon>Halanaerobiales</taxon>
        <taxon>Halobacteroidaceae</taxon>
        <taxon>Orenia</taxon>
    </lineage>
</organism>
<dbReference type="RefSeq" id="WP_097016683.1">
    <property type="nucleotide sequence ID" value="NZ_OBDZ01000004.1"/>
</dbReference>
<dbReference type="InterPro" id="IPR009078">
    <property type="entry name" value="Ferritin-like_SF"/>
</dbReference>